<protein>
    <submittedName>
        <fullName evidence="2 3">Uncharacterized protein</fullName>
    </submittedName>
</protein>
<dbReference type="EnsemblFungi" id="EJT81831">
    <property type="protein sequence ID" value="EJT81831"/>
    <property type="gene ID" value="GGTG_01805"/>
</dbReference>
<sequence>MESHNRASGGSRVEWSNEYAPPPPPPQREWGDDELNERQRSGLGRCSRAKPPAVCGGNRREMLDGGNRWGRLRARMFHESFSWQLSTMGTCLSALSWLPSYPAIHQGATRTVCIISELLYDGKEVCVLGQLLTS</sequence>
<name>J3NKL4_GAET3</name>
<reference evidence="3" key="4">
    <citation type="journal article" date="2015" name="G3 (Bethesda)">
        <title>Genome sequences of three phytopathogenic species of the Magnaporthaceae family of fungi.</title>
        <authorList>
            <person name="Okagaki L.H."/>
            <person name="Nunes C.C."/>
            <person name="Sailsbery J."/>
            <person name="Clay B."/>
            <person name="Brown D."/>
            <person name="John T."/>
            <person name="Oh Y."/>
            <person name="Young N."/>
            <person name="Fitzgerald M."/>
            <person name="Haas B.J."/>
            <person name="Zeng Q."/>
            <person name="Young S."/>
            <person name="Adiconis X."/>
            <person name="Fan L."/>
            <person name="Levin J.Z."/>
            <person name="Mitchell T.K."/>
            <person name="Okubara P.A."/>
            <person name="Farman M.L."/>
            <person name="Kohn L.M."/>
            <person name="Birren B."/>
            <person name="Ma L.-J."/>
            <person name="Dean R.A."/>
        </authorList>
    </citation>
    <scope>NUCLEOTIDE SEQUENCE</scope>
    <source>
        <strain evidence="3">R3-111a-1</strain>
    </source>
</reference>
<reference evidence="2" key="3">
    <citation type="submission" date="2010-09" db="EMBL/GenBank/DDBJ databases">
        <title>Annotation of Gaeumannomyces graminis var. tritici R3-111a-1.</title>
        <authorList>
            <consortium name="The Broad Institute Genome Sequencing Platform"/>
            <person name="Ma L.-J."/>
            <person name="Dead R."/>
            <person name="Young S.K."/>
            <person name="Zeng Q."/>
            <person name="Gargeya S."/>
            <person name="Fitzgerald M."/>
            <person name="Haas B."/>
            <person name="Abouelleil A."/>
            <person name="Alvarado L."/>
            <person name="Arachchi H.M."/>
            <person name="Berlin A."/>
            <person name="Brown A."/>
            <person name="Chapman S.B."/>
            <person name="Chen Z."/>
            <person name="Dunbar C."/>
            <person name="Freedman E."/>
            <person name="Gearin G."/>
            <person name="Gellesch M."/>
            <person name="Goldberg J."/>
            <person name="Griggs A."/>
            <person name="Gujja S."/>
            <person name="Heiman D."/>
            <person name="Howarth C."/>
            <person name="Larson L."/>
            <person name="Lui A."/>
            <person name="MacDonald P.J.P."/>
            <person name="Mehta T."/>
            <person name="Montmayeur A."/>
            <person name="Murphy C."/>
            <person name="Neiman D."/>
            <person name="Pearson M."/>
            <person name="Priest M."/>
            <person name="Roberts A."/>
            <person name="Saif S."/>
            <person name="Shea T."/>
            <person name="Shenoy N."/>
            <person name="Sisk P."/>
            <person name="Stolte C."/>
            <person name="Sykes S."/>
            <person name="Yandava C."/>
            <person name="Wortman J."/>
            <person name="Nusbaum C."/>
            <person name="Birren B."/>
        </authorList>
    </citation>
    <scope>NUCLEOTIDE SEQUENCE</scope>
    <source>
        <strain evidence="2">R3-111a-1</strain>
    </source>
</reference>
<reference evidence="4" key="1">
    <citation type="submission" date="2010-07" db="EMBL/GenBank/DDBJ databases">
        <title>The genome sequence of Gaeumannomyces graminis var. tritici strain R3-111a-1.</title>
        <authorList>
            <consortium name="The Broad Institute Genome Sequencing Platform"/>
            <person name="Ma L.-J."/>
            <person name="Dead R."/>
            <person name="Young S."/>
            <person name="Zeng Q."/>
            <person name="Koehrsen M."/>
            <person name="Alvarado L."/>
            <person name="Berlin A."/>
            <person name="Chapman S.B."/>
            <person name="Chen Z."/>
            <person name="Freedman E."/>
            <person name="Gellesch M."/>
            <person name="Goldberg J."/>
            <person name="Griggs A."/>
            <person name="Gujja S."/>
            <person name="Heilman E.R."/>
            <person name="Heiman D."/>
            <person name="Hepburn T."/>
            <person name="Howarth C."/>
            <person name="Jen D."/>
            <person name="Larson L."/>
            <person name="Mehta T."/>
            <person name="Neiman D."/>
            <person name="Pearson M."/>
            <person name="Roberts A."/>
            <person name="Saif S."/>
            <person name="Shea T."/>
            <person name="Shenoy N."/>
            <person name="Sisk P."/>
            <person name="Stolte C."/>
            <person name="Sykes S."/>
            <person name="Walk T."/>
            <person name="White J."/>
            <person name="Yandava C."/>
            <person name="Haas B."/>
            <person name="Nusbaum C."/>
            <person name="Birren B."/>
        </authorList>
    </citation>
    <scope>NUCLEOTIDE SEQUENCE [LARGE SCALE GENOMIC DNA]</scope>
    <source>
        <strain evidence="4">R3-111a-1</strain>
    </source>
</reference>
<dbReference type="EMBL" id="GL385395">
    <property type="protein sequence ID" value="EJT81831.1"/>
    <property type="molecule type" value="Genomic_DNA"/>
</dbReference>
<dbReference type="Proteomes" id="UP000006039">
    <property type="component" value="Unassembled WGS sequence"/>
</dbReference>
<evidence type="ECO:0000313" key="3">
    <source>
        <dbReference type="EnsemblFungi" id="EJT81831"/>
    </source>
</evidence>
<accession>J3NKL4</accession>
<dbReference type="HOGENOM" id="CLU_1896336_0_0_1"/>
<evidence type="ECO:0000313" key="2">
    <source>
        <dbReference type="EMBL" id="EJT81831.1"/>
    </source>
</evidence>
<dbReference type="RefSeq" id="XP_009217840.1">
    <property type="nucleotide sequence ID" value="XM_009219576.1"/>
</dbReference>
<proteinExistence type="predicted"/>
<gene>
    <name evidence="3" type="primary">20342263</name>
    <name evidence="2" type="ORF">GGTG_01805</name>
</gene>
<organism evidence="2">
    <name type="scientific">Gaeumannomyces tritici (strain R3-111a-1)</name>
    <name type="common">Wheat and barley take-all root rot fungus</name>
    <name type="synonym">Gaeumannomyces graminis var. tritici</name>
    <dbReference type="NCBI Taxonomy" id="644352"/>
    <lineage>
        <taxon>Eukaryota</taxon>
        <taxon>Fungi</taxon>
        <taxon>Dikarya</taxon>
        <taxon>Ascomycota</taxon>
        <taxon>Pezizomycotina</taxon>
        <taxon>Sordariomycetes</taxon>
        <taxon>Sordariomycetidae</taxon>
        <taxon>Magnaporthales</taxon>
        <taxon>Magnaporthaceae</taxon>
        <taxon>Gaeumannomyces</taxon>
    </lineage>
</organism>
<evidence type="ECO:0000313" key="4">
    <source>
        <dbReference type="Proteomes" id="UP000006039"/>
    </source>
</evidence>
<keyword evidence="4" id="KW-1185">Reference proteome</keyword>
<dbReference type="AlphaFoldDB" id="J3NKL4"/>
<dbReference type="GeneID" id="20342263"/>
<reference evidence="3" key="5">
    <citation type="submission" date="2018-04" db="UniProtKB">
        <authorList>
            <consortium name="EnsemblFungi"/>
        </authorList>
    </citation>
    <scope>IDENTIFICATION</scope>
    <source>
        <strain evidence="3">R3-111a-1</strain>
    </source>
</reference>
<evidence type="ECO:0000256" key="1">
    <source>
        <dbReference type="SAM" id="MobiDB-lite"/>
    </source>
</evidence>
<feature type="region of interest" description="Disordered" evidence="1">
    <location>
        <begin position="1"/>
        <end position="51"/>
    </location>
</feature>
<dbReference type="VEuPathDB" id="FungiDB:GGTG_01805"/>
<reference evidence="2" key="2">
    <citation type="submission" date="2010-07" db="EMBL/GenBank/DDBJ databases">
        <authorList>
            <consortium name="The Broad Institute Genome Sequencing Platform"/>
            <consortium name="Broad Institute Genome Sequencing Center for Infectious Disease"/>
            <person name="Ma L.-J."/>
            <person name="Dead R."/>
            <person name="Young S."/>
            <person name="Zeng Q."/>
            <person name="Koehrsen M."/>
            <person name="Alvarado L."/>
            <person name="Berlin A."/>
            <person name="Chapman S.B."/>
            <person name="Chen Z."/>
            <person name="Freedman E."/>
            <person name="Gellesch M."/>
            <person name="Goldberg J."/>
            <person name="Griggs A."/>
            <person name="Gujja S."/>
            <person name="Heilman E.R."/>
            <person name="Heiman D."/>
            <person name="Hepburn T."/>
            <person name="Howarth C."/>
            <person name="Jen D."/>
            <person name="Larson L."/>
            <person name="Mehta T."/>
            <person name="Neiman D."/>
            <person name="Pearson M."/>
            <person name="Roberts A."/>
            <person name="Saif S."/>
            <person name="Shea T."/>
            <person name="Shenoy N."/>
            <person name="Sisk P."/>
            <person name="Stolte C."/>
            <person name="Sykes S."/>
            <person name="Walk T."/>
            <person name="White J."/>
            <person name="Yandava C."/>
            <person name="Haas B."/>
            <person name="Nusbaum C."/>
            <person name="Birren B."/>
        </authorList>
    </citation>
    <scope>NUCLEOTIDE SEQUENCE</scope>
    <source>
        <strain evidence="2">R3-111a-1</strain>
    </source>
</reference>